<dbReference type="Proteomes" id="UP000243859">
    <property type="component" value="Unassembled WGS sequence"/>
</dbReference>
<keyword evidence="4" id="KW-1185">Reference proteome</keyword>
<dbReference type="Gene3D" id="1.10.287.470">
    <property type="entry name" value="Helix hairpin bin"/>
    <property type="match status" value="1"/>
</dbReference>
<dbReference type="Gene3D" id="2.40.50.100">
    <property type="match status" value="1"/>
</dbReference>
<dbReference type="AlphaFoldDB" id="A0A2T5BUC6"/>
<dbReference type="RefSeq" id="WP_107891423.1">
    <property type="nucleotide sequence ID" value="NZ_NHSI01000059.1"/>
</dbReference>
<dbReference type="EMBL" id="QAAA01000004">
    <property type="protein sequence ID" value="PTN03069.1"/>
    <property type="molecule type" value="Genomic_DNA"/>
</dbReference>
<organism evidence="3 4">
    <name type="scientific">Rhodovulum imhoffii</name>
    <dbReference type="NCBI Taxonomy" id="365340"/>
    <lineage>
        <taxon>Bacteria</taxon>
        <taxon>Pseudomonadati</taxon>
        <taxon>Pseudomonadota</taxon>
        <taxon>Alphaproteobacteria</taxon>
        <taxon>Rhodobacterales</taxon>
        <taxon>Paracoccaceae</taxon>
        <taxon>Rhodovulum</taxon>
    </lineage>
</organism>
<dbReference type="GO" id="GO:0015562">
    <property type="term" value="F:efflux transmembrane transporter activity"/>
    <property type="evidence" value="ECO:0007669"/>
    <property type="project" value="TreeGrafter"/>
</dbReference>
<dbReference type="GO" id="GO:1990281">
    <property type="term" value="C:efflux pump complex"/>
    <property type="evidence" value="ECO:0007669"/>
    <property type="project" value="TreeGrafter"/>
</dbReference>
<dbReference type="InterPro" id="IPR058625">
    <property type="entry name" value="MdtA-like_BSH"/>
</dbReference>
<gene>
    <name evidence="3" type="ORF">C8N32_104180</name>
</gene>
<evidence type="ECO:0000313" key="3">
    <source>
        <dbReference type="EMBL" id="PTN03069.1"/>
    </source>
</evidence>
<dbReference type="Pfam" id="PF25917">
    <property type="entry name" value="BSH_RND"/>
    <property type="match status" value="1"/>
</dbReference>
<keyword evidence="1" id="KW-0175">Coiled coil</keyword>
<dbReference type="SUPFAM" id="SSF111369">
    <property type="entry name" value="HlyD-like secretion proteins"/>
    <property type="match status" value="2"/>
</dbReference>
<protein>
    <recommendedName>
        <fullName evidence="2">Multidrug resistance protein MdtA-like barrel-sandwich hybrid domain-containing protein</fullName>
    </recommendedName>
</protein>
<dbReference type="Gene3D" id="2.40.30.170">
    <property type="match status" value="1"/>
</dbReference>
<feature type="coiled-coil region" evidence="1">
    <location>
        <begin position="119"/>
        <end position="153"/>
    </location>
</feature>
<dbReference type="PANTHER" id="PTHR30469">
    <property type="entry name" value="MULTIDRUG RESISTANCE PROTEIN MDTA"/>
    <property type="match status" value="1"/>
</dbReference>
<sequence length="484" mass="52112">MRFLRRSLVGLFMFAVTIGLLAFAGQSVFQAVQDRLTDAPESRPARERITAANVVMVEAGRVSPVMTVFGEVRSRRTLELRAKAAGTVVTLHPDFEEGGQVAQGDLLLRVDPADAQAALAVARTELAQGETELREATRALDLARDEQAVAEEQAALRDKALNRQRDLKQRGVGTDAAVETAELASAAAKQAVVSRRQAVAQAETRLDNARTGLERARITLSDAQRALEDTELYAAFSGALNDVALIEGGLVANNERVADLIDPRALEVAFRVSTVQFSRLLDEAGGLRPVGVTARLDVFGADLTAQGQISRESGAVAEGQTGRLLFARLDRARGFRPGDFVTVKIHEPPLEHVARLPALAVDAAHTVLALGPENRLEVMQVELLRREGDDVIVRAPDLYGREVVAERSPLLGEGIRIRPLRPGASAAPDSEGMVALTPERRARLLAALDASPALAQEDKARVRVELMKDRVSAATVARLERMGG</sequence>
<name>A0A2T5BUC6_9RHOB</name>
<proteinExistence type="predicted"/>
<evidence type="ECO:0000313" key="4">
    <source>
        <dbReference type="Proteomes" id="UP000243859"/>
    </source>
</evidence>
<feature type="domain" description="Multidrug resistance protein MdtA-like barrel-sandwich hybrid" evidence="2">
    <location>
        <begin position="76"/>
        <end position="256"/>
    </location>
</feature>
<accession>A0A2T5BUC6</accession>
<evidence type="ECO:0000256" key="1">
    <source>
        <dbReference type="SAM" id="Coils"/>
    </source>
</evidence>
<dbReference type="OrthoDB" id="7626141at2"/>
<comment type="caution">
    <text evidence="3">The sequence shown here is derived from an EMBL/GenBank/DDBJ whole genome shotgun (WGS) entry which is preliminary data.</text>
</comment>
<evidence type="ECO:0000259" key="2">
    <source>
        <dbReference type="Pfam" id="PF25917"/>
    </source>
</evidence>
<reference evidence="3 4" key="1">
    <citation type="submission" date="2018-04" db="EMBL/GenBank/DDBJ databases">
        <title>Genomic Encyclopedia of Archaeal and Bacterial Type Strains, Phase II (KMG-II): from individual species to whole genera.</title>
        <authorList>
            <person name="Goeker M."/>
        </authorList>
    </citation>
    <scope>NUCLEOTIDE SEQUENCE [LARGE SCALE GENOMIC DNA]</scope>
    <source>
        <strain evidence="3 4">DSM 18064</strain>
    </source>
</reference>
<feature type="coiled-coil region" evidence="1">
    <location>
        <begin position="199"/>
        <end position="226"/>
    </location>
</feature>